<evidence type="ECO:0000256" key="1">
    <source>
        <dbReference type="SAM" id="MobiDB-lite"/>
    </source>
</evidence>
<reference evidence="4" key="1">
    <citation type="submission" date="2013-08" db="EMBL/GenBank/DDBJ databases">
        <title>Gene expansion shapes genome architecture in the human pathogen Lichtheimia corymbifera: an evolutionary genomics analysis in the ancient terrestrial Mucorales (Mucoromycotina).</title>
        <authorList>
            <person name="Schwartze V.U."/>
            <person name="Winter S."/>
            <person name="Shelest E."/>
            <person name="Marcet-Houben M."/>
            <person name="Horn F."/>
            <person name="Wehner S."/>
            <person name="Hoffmann K."/>
            <person name="Riege K."/>
            <person name="Sammeth M."/>
            <person name="Nowrousian M."/>
            <person name="Valiante V."/>
            <person name="Linde J."/>
            <person name="Jacobsen I.D."/>
            <person name="Marz M."/>
            <person name="Brakhage A.A."/>
            <person name="Gabaldon T."/>
            <person name="Bocker S."/>
            <person name="Voigt K."/>
        </authorList>
    </citation>
    <scope>NUCLEOTIDE SEQUENCE [LARGE SCALE GENOMIC DNA]</scope>
    <source>
        <strain evidence="4">FSU 9682</strain>
    </source>
</reference>
<dbReference type="Pfam" id="PF00249">
    <property type="entry name" value="Myb_DNA-binding"/>
    <property type="match status" value="1"/>
</dbReference>
<name>A0A068RFS5_9FUNG</name>
<feature type="compositionally biased region" description="Low complexity" evidence="1">
    <location>
        <begin position="339"/>
        <end position="368"/>
    </location>
</feature>
<dbReference type="EMBL" id="CBTN010000001">
    <property type="protein sequence ID" value="CDH48540.1"/>
    <property type="molecule type" value="Genomic_DNA"/>
</dbReference>
<dbReference type="OrthoDB" id="2294286at2759"/>
<feature type="region of interest" description="Disordered" evidence="1">
    <location>
        <begin position="241"/>
        <end position="263"/>
    </location>
</feature>
<dbReference type="InterPro" id="IPR017930">
    <property type="entry name" value="Myb_dom"/>
</dbReference>
<dbReference type="InterPro" id="IPR009057">
    <property type="entry name" value="Homeodomain-like_sf"/>
</dbReference>
<feature type="domain" description="Myb-like" evidence="2">
    <location>
        <begin position="375"/>
        <end position="418"/>
    </location>
</feature>
<dbReference type="VEuPathDB" id="FungiDB:LCOR_00316.1"/>
<dbReference type="Gene3D" id="1.10.10.60">
    <property type="entry name" value="Homeodomain-like"/>
    <property type="match status" value="1"/>
</dbReference>
<dbReference type="SMART" id="SM00717">
    <property type="entry name" value="SANT"/>
    <property type="match status" value="1"/>
</dbReference>
<comment type="caution">
    <text evidence="4">The sequence shown here is derived from an EMBL/GenBank/DDBJ whole genome shotgun (WGS) entry which is preliminary data.</text>
</comment>
<dbReference type="PROSITE" id="PS50090">
    <property type="entry name" value="MYB_LIKE"/>
    <property type="match status" value="1"/>
</dbReference>
<accession>A0A068RFS5</accession>
<evidence type="ECO:0000259" key="2">
    <source>
        <dbReference type="PROSITE" id="PS50090"/>
    </source>
</evidence>
<dbReference type="SUPFAM" id="SSF46689">
    <property type="entry name" value="Homeodomain-like"/>
    <property type="match status" value="1"/>
</dbReference>
<dbReference type="InterPro" id="IPR001005">
    <property type="entry name" value="SANT/Myb"/>
</dbReference>
<gene>
    <name evidence="4" type="ORF">LCOR_00316.1</name>
</gene>
<sequence length="444" mass="50658">MSFATALQDAEKAVQGVLSFFTNVNTIYDILQSSPDKRPIHNNSYLDYTAIRDSTLSKGASNVDGLQSAIDRVNVATFTTAVWLDNVRYDEAISIFFPQLIPKQLHARDDIIDLFLTIATRWAIAETRWPTGIHTTDDVIKKIKQRIQKELKDKDALLSQRIWSAFKAKFGYLDSTPLWDLQNMVNANRMKETWFKALPMVLEAIDRRKDHCETSAGMKRPHNQKDPVGKRHRRVPIVISAISEEEDVESQDEHTRDNSSNEDEYYDALDTWAEENGSDIDHGLNGSERLDPSPSAIAWMPPFCRNSAQNNNHNYHIPHLNSEDGHLKSPVPTSLSSGDNTQQQDDQANNSNNQSSRTRATRTTTAAAPKTQGTRKQVKHRRWTEEELATLEEGLRLYGRNWAKIQEYEIFRNRTRDQLGATARGIAKRRKKKQVPLGPYECLL</sequence>
<evidence type="ECO:0000313" key="5">
    <source>
        <dbReference type="Proteomes" id="UP000027586"/>
    </source>
</evidence>
<dbReference type="Proteomes" id="UP000027586">
    <property type="component" value="Unassembled WGS sequence"/>
</dbReference>
<evidence type="ECO:0000313" key="4">
    <source>
        <dbReference type="EMBL" id="CDH48540.1"/>
    </source>
</evidence>
<organism evidence="4 5">
    <name type="scientific">Lichtheimia corymbifera JMRC:FSU:9682</name>
    <dbReference type="NCBI Taxonomy" id="1263082"/>
    <lineage>
        <taxon>Eukaryota</taxon>
        <taxon>Fungi</taxon>
        <taxon>Fungi incertae sedis</taxon>
        <taxon>Mucoromycota</taxon>
        <taxon>Mucoromycotina</taxon>
        <taxon>Mucoromycetes</taxon>
        <taxon>Mucorales</taxon>
        <taxon>Lichtheimiaceae</taxon>
        <taxon>Lichtheimia</taxon>
    </lineage>
</organism>
<feature type="domain" description="HTH myb-type" evidence="3">
    <location>
        <begin position="375"/>
        <end position="431"/>
    </location>
</feature>
<dbReference type="AlphaFoldDB" id="A0A068RFS5"/>
<evidence type="ECO:0000259" key="3">
    <source>
        <dbReference type="PROSITE" id="PS51294"/>
    </source>
</evidence>
<dbReference type="PROSITE" id="PS51294">
    <property type="entry name" value="HTH_MYB"/>
    <property type="match status" value="1"/>
</dbReference>
<keyword evidence="5" id="KW-1185">Reference proteome</keyword>
<protein>
    <submittedName>
        <fullName evidence="4">Uncharacterized protein</fullName>
    </submittedName>
</protein>
<proteinExistence type="predicted"/>
<feature type="region of interest" description="Disordered" evidence="1">
    <location>
        <begin position="314"/>
        <end position="381"/>
    </location>
</feature>